<reference evidence="4 5" key="1">
    <citation type="submission" date="2019-08" db="EMBL/GenBank/DDBJ databases">
        <title>Deep-cultivation of Planctomycetes and their phenomic and genomic characterization uncovers novel biology.</title>
        <authorList>
            <person name="Wiegand S."/>
            <person name="Jogler M."/>
            <person name="Boedeker C."/>
            <person name="Pinto D."/>
            <person name="Vollmers J."/>
            <person name="Rivas-Marin E."/>
            <person name="Kohn T."/>
            <person name="Peeters S.H."/>
            <person name="Heuer A."/>
            <person name="Rast P."/>
            <person name="Oberbeckmann S."/>
            <person name="Bunk B."/>
            <person name="Jeske O."/>
            <person name="Meyerdierks A."/>
            <person name="Storesund J.E."/>
            <person name="Kallscheuer N."/>
            <person name="Luecker S."/>
            <person name="Lage O.M."/>
            <person name="Pohl T."/>
            <person name="Merkel B.J."/>
            <person name="Hornburger P."/>
            <person name="Mueller R.-W."/>
            <person name="Bruemmer F."/>
            <person name="Labrenz M."/>
            <person name="Spormann A.M."/>
            <person name="Op den Camp H."/>
            <person name="Overmann J."/>
            <person name="Amann R."/>
            <person name="Jetten M.S.M."/>
            <person name="Mascher T."/>
            <person name="Medema M.H."/>
            <person name="Devos D.P."/>
            <person name="Kaster A.-K."/>
            <person name="Ovreas L."/>
            <person name="Rohde M."/>
            <person name="Galperin M.Y."/>
            <person name="Jogler C."/>
        </authorList>
    </citation>
    <scope>NUCLEOTIDE SEQUENCE [LARGE SCALE GENOMIC DNA]</scope>
    <source>
        <strain evidence="4 5">Pr1d</strain>
    </source>
</reference>
<evidence type="ECO:0000256" key="3">
    <source>
        <dbReference type="HAMAP-Rule" id="MF_00023"/>
    </source>
</evidence>
<dbReference type="RefSeq" id="WP_238476634.1">
    <property type="nucleotide sequence ID" value="NZ_CP042913.1"/>
</dbReference>
<dbReference type="Gene3D" id="2.40.280.10">
    <property type="match status" value="1"/>
</dbReference>
<dbReference type="HAMAP" id="MF_00023">
    <property type="entry name" value="SmpB"/>
    <property type="match status" value="1"/>
</dbReference>
<evidence type="ECO:0000256" key="2">
    <source>
        <dbReference type="ARBA" id="ARBA00022884"/>
    </source>
</evidence>
<evidence type="ECO:0000256" key="1">
    <source>
        <dbReference type="ARBA" id="ARBA00022490"/>
    </source>
</evidence>
<comment type="similarity">
    <text evidence="3">Belongs to the SmpB family.</text>
</comment>
<dbReference type="EMBL" id="CP042913">
    <property type="protein sequence ID" value="QEG33566.1"/>
    <property type="molecule type" value="Genomic_DNA"/>
</dbReference>
<dbReference type="NCBIfam" id="TIGR00086">
    <property type="entry name" value="smpB"/>
    <property type="match status" value="1"/>
</dbReference>
<dbReference type="InterPro" id="IPR000037">
    <property type="entry name" value="SsrA-bd_prot"/>
</dbReference>
<evidence type="ECO:0000313" key="5">
    <source>
        <dbReference type="Proteomes" id="UP000323917"/>
    </source>
</evidence>
<proteinExistence type="inferred from homology"/>
<dbReference type="AlphaFoldDB" id="A0A5B9Q9E2"/>
<comment type="function">
    <text evidence="3">Required for rescue of stalled ribosomes mediated by trans-translation. Binds to transfer-messenger RNA (tmRNA), required for stable association of tmRNA with ribosomes. tmRNA and SmpB together mimic tRNA shape, replacing the anticodon stem-loop with SmpB. tmRNA is encoded by the ssrA gene; the 2 termini fold to resemble tRNA(Ala) and it encodes a 'tag peptide', a short internal open reading frame. During trans-translation Ala-aminoacylated tmRNA acts like a tRNA, entering the A-site of stalled ribosomes, displacing the stalled mRNA. The ribosome then switches to translate the ORF on the tmRNA; the nascent peptide is terminated with the 'tag peptide' encoded by the tmRNA and targeted for degradation. The ribosome is freed to recommence translation, which seems to be the essential function of trans-translation.</text>
</comment>
<dbReference type="InterPro" id="IPR020081">
    <property type="entry name" value="SsrA-bd_prot_CS"/>
</dbReference>
<dbReference type="GO" id="GO:0070929">
    <property type="term" value="P:trans-translation"/>
    <property type="evidence" value="ECO:0007669"/>
    <property type="project" value="UniProtKB-UniRule"/>
</dbReference>
<dbReference type="Proteomes" id="UP000323917">
    <property type="component" value="Chromosome"/>
</dbReference>
<gene>
    <name evidence="3 4" type="primary">smpB</name>
    <name evidence="4" type="ORF">Pr1d_08300</name>
</gene>
<comment type="subcellular location">
    <subcellularLocation>
        <location evidence="3">Cytoplasm</location>
    </subcellularLocation>
    <text evidence="3">The tmRNA-SmpB complex associates with stalled 70S ribosomes.</text>
</comment>
<dbReference type="KEGG" id="bgok:Pr1d_08300"/>
<dbReference type="InterPro" id="IPR023620">
    <property type="entry name" value="SmpB"/>
</dbReference>
<dbReference type="PROSITE" id="PS01317">
    <property type="entry name" value="SSRP"/>
    <property type="match status" value="1"/>
</dbReference>
<organism evidence="4 5">
    <name type="scientific">Bythopirellula goksoeyrii</name>
    <dbReference type="NCBI Taxonomy" id="1400387"/>
    <lineage>
        <taxon>Bacteria</taxon>
        <taxon>Pseudomonadati</taxon>
        <taxon>Planctomycetota</taxon>
        <taxon>Planctomycetia</taxon>
        <taxon>Pirellulales</taxon>
        <taxon>Lacipirellulaceae</taxon>
        <taxon>Bythopirellula</taxon>
    </lineage>
</organism>
<dbReference type="PANTHER" id="PTHR30308">
    <property type="entry name" value="TMRNA-BINDING COMPONENT OF TRANS-TRANSLATION TAGGING COMPLEX"/>
    <property type="match status" value="1"/>
</dbReference>
<dbReference type="CDD" id="cd09294">
    <property type="entry name" value="SmpB"/>
    <property type="match status" value="1"/>
</dbReference>
<keyword evidence="5" id="KW-1185">Reference proteome</keyword>
<dbReference type="PANTHER" id="PTHR30308:SF2">
    <property type="entry name" value="SSRA-BINDING PROTEIN"/>
    <property type="match status" value="1"/>
</dbReference>
<dbReference type="GO" id="GO:0003723">
    <property type="term" value="F:RNA binding"/>
    <property type="evidence" value="ECO:0007669"/>
    <property type="project" value="UniProtKB-UniRule"/>
</dbReference>
<keyword evidence="2 3" id="KW-0694">RNA-binding</keyword>
<accession>A0A5B9Q9E2</accession>
<protein>
    <recommendedName>
        <fullName evidence="3">SsrA-binding protein</fullName>
    </recommendedName>
    <alternativeName>
        <fullName evidence="3">Small protein B</fullName>
    </alternativeName>
</protein>
<name>A0A5B9Q9E2_9BACT</name>
<sequence length="201" mass="23030">MLRCGTFPFIRGKALARKSFPPFGILSSSLHHGEGLVTAKHKKEKSSATKGDKNEKVISDNRKARHNYTVIDTLECGIVLVGSEVKSLRNGQLSLEEAYARLEKGEVWLVGCDIQEYSFSHQLNHVPKRRRKLLMHRREMNKFAALATEKNLTLVPLKMYFKSGRAKVLLGLCKGKKLYDKRETMKKQEMQRDIDRAMRRG</sequence>
<dbReference type="GO" id="GO:0070930">
    <property type="term" value="P:trans-translation-dependent protein tagging"/>
    <property type="evidence" value="ECO:0007669"/>
    <property type="project" value="TreeGrafter"/>
</dbReference>
<evidence type="ECO:0000313" key="4">
    <source>
        <dbReference type="EMBL" id="QEG33566.1"/>
    </source>
</evidence>
<dbReference type="Pfam" id="PF01668">
    <property type="entry name" value="SmpB"/>
    <property type="match status" value="1"/>
</dbReference>
<dbReference type="SUPFAM" id="SSF74982">
    <property type="entry name" value="Small protein B (SmpB)"/>
    <property type="match status" value="1"/>
</dbReference>
<dbReference type="NCBIfam" id="NF003843">
    <property type="entry name" value="PRK05422.1"/>
    <property type="match status" value="1"/>
</dbReference>
<dbReference type="GO" id="GO:0005829">
    <property type="term" value="C:cytosol"/>
    <property type="evidence" value="ECO:0007669"/>
    <property type="project" value="TreeGrafter"/>
</dbReference>
<keyword evidence="1 3" id="KW-0963">Cytoplasm</keyword>